<evidence type="ECO:0000313" key="3">
    <source>
        <dbReference type="EMBL" id="MZR21443.1"/>
    </source>
</evidence>
<keyword evidence="1" id="KW-0732">Signal</keyword>
<proteinExistence type="predicted"/>
<dbReference type="AlphaFoldDB" id="A0A845MBA8"/>
<reference evidence="3 4" key="1">
    <citation type="journal article" date="2014" name="Int. J. Syst. Evol. Microbiol.">
        <title>Sneathiella chungangensis sp. nov., isolated from a marine sand, and emended description of the genus Sneathiella.</title>
        <authorList>
            <person name="Siamphan C."/>
            <person name="Kim H."/>
            <person name="Lee J.S."/>
            <person name="Kim W."/>
        </authorList>
    </citation>
    <scope>NUCLEOTIDE SEQUENCE [LARGE SCALE GENOMIC DNA]</scope>
    <source>
        <strain evidence="3 4">KCTC 32476</strain>
    </source>
</reference>
<feature type="chain" id="PRO_5032880128" evidence="1">
    <location>
        <begin position="26"/>
        <end position="718"/>
    </location>
</feature>
<organism evidence="3 4">
    <name type="scientific">Sneathiella chungangensis</name>
    <dbReference type="NCBI Taxonomy" id="1418234"/>
    <lineage>
        <taxon>Bacteria</taxon>
        <taxon>Pseudomonadati</taxon>
        <taxon>Pseudomonadota</taxon>
        <taxon>Alphaproteobacteria</taxon>
        <taxon>Sneathiellales</taxon>
        <taxon>Sneathiellaceae</taxon>
        <taxon>Sneathiella</taxon>
    </lineage>
</organism>
<evidence type="ECO:0000259" key="2">
    <source>
        <dbReference type="PROSITE" id="PS50234"/>
    </source>
</evidence>
<protein>
    <submittedName>
        <fullName evidence="3">VWA domain-containing protein</fullName>
    </submittedName>
</protein>
<dbReference type="SUPFAM" id="SSF53300">
    <property type="entry name" value="vWA-like"/>
    <property type="match status" value="1"/>
</dbReference>
<evidence type="ECO:0000256" key="1">
    <source>
        <dbReference type="SAM" id="SignalP"/>
    </source>
</evidence>
<comment type="caution">
    <text evidence="3">The sequence shown here is derived from an EMBL/GenBank/DDBJ whole genome shotgun (WGS) entry which is preliminary data.</text>
</comment>
<dbReference type="InterPro" id="IPR036465">
    <property type="entry name" value="vWFA_dom_sf"/>
</dbReference>
<name>A0A845MBA8_9PROT</name>
<accession>A0A845MBA8</accession>
<dbReference type="PROSITE" id="PS50234">
    <property type="entry name" value="VWFA"/>
    <property type="match status" value="1"/>
</dbReference>
<keyword evidence="4" id="KW-1185">Reference proteome</keyword>
<dbReference type="Gene3D" id="3.40.50.410">
    <property type="entry name" value="von Willebrand factor, type A domain"/>
    <property type="match status" value="1"/>
</dbReference>
<dbReference type="Pfam" id="PF00092">
    <property type="entry name" value="VWA"/>
    <property type="match status" value="1"/>
</dbReference>
<evidence type="ECO:0000313" key="4">
    <source>
        <dbReference type="Proteomes" id="UP000445696"/>
    </source>
</evidence>
<dbReference type="InterPro" id="IPR002035">
    <property type="entry name" value="VWF_A"/>
</dbReference>
<sequence>MSYRTLSRAVFILIFSLALAATAQAQEVTITAPTEAGINQAIEITVSGPPAKGDILRFADESGKLLKGAYVYVGNLKNNKGKLAAPLAPGNYLVAYVSGGKIVASSPLTVTAVTASLTLPESAKINETIEVAFEGPVNSGDYVQMITDAGKPIRGLYAYVGNAKNGVVKLRLPAEGGEYGVGYFTGKMMIGSSPISVQGVTATVTAPESVGANETFELSFDGPLNNGDYLQFVDASGKPMSGLYRYAGQAKDNVTKMTAPVEPGSYRIAYFTAKKDIGSTAITVTGTNATLAMAETVPAGAHFPVEWQGPNNSGDLVRVLRPDGSNAGSYAYLGHNPETVTLRAPEELGAYRVAYLSGGQILGEVSFTVTDVSAKLDAPAEVEGNQRFNVTWQGPGNHGDLLQLVDPAKPGNIAYRYVDREKGNVIAVHAPNLPGDYELRYRTHGGKVLTAVPVTITPAKQEPGSLQVIAAKKPRLGPEDAIEVVLDASGSMLQRQDGDRRIDIAKRTLNALVSDTIPDGTPFALRVFGHKEADTCRTDLEIPLAPLSRAAATARVDGVTAMNLAKTPIADSLAQTSSDLRAVTGERIIVLITDGEETCEGNPADVIAEMRAGGDDVRVNIVGYAIDDAALQESFALWAELGGGEYFNASDEAALAAALTKAINPSFTVMDEAGTVIGEGIAGGGALSLAAGTYRVTAGAFAQQVTIDPAKLSTVTIE</sequence>
<dbReference type="EMBL" id="WTVA01000001">
    <property type="protein sequence ID" value="MZR21443.1"/>
    <property type="molecule type" value="Genomic_DNA"/>
</dbReference>
<dbReference type="OrthoDB" id="9783818at2"/>
<dbReference type="RefSeq" id="WP_161337838.1">
    <property type="nucleotide sequence ID" value="NZ_JBHSDG010000002.1"/>
</dbReference>
<dbReference type="SMART" id="SM00327">
    <property type="entry name" value="VWA"/>
    <property type="match status" value="1"/>
</dbReference>
<dbReference type="Proteomes" id="UP000445696">
    <property type="component" value="Unassembled WGS sequence"/>
</dbReference>
<gene>
    <name evidence="3" type="ORF">GQF03_03775</name>
</gene>
<feature type="domain" description="VWFA" evidence="2">
    <location>
        <begin position="481"/>
        <end position="663"/>
    </location>
</feature>
<feature type="signal peptide" evidence="1">
    <location>
        <begin position="1"/>
        <end position="25"/>
    </location>
</feature>